<sequence>MYRLFALIANQPLQKQFTGMSFRWINVEKHKREAELGHNKTSQTGANSVKPQRIQTTSPPSTQPSIARTHPM</sequence>
<evidence type="ECO:0000256" key="1">
    <source>
        <dbReference type="SAM" id="MobiDB-lite"/>
    </source>
</evidence>
<keyword evidence="3" id="KW-1185">Reference proteome</keyword>
<dbReference type="AlphaFoldDB" id="A0A5C6C7D6"/>
<accession>A0A5C6C7D6</accession>
<feature type="compositionally biased region" description="Polar residues" evidence="1">
    <location>
        <begin position="39"/>
        <end position="66"/>
    </location>
</feature>
<feature type="region of interest" description="Disordered" evidence="1">
    <location>
        <begin position="33"/>
        <end position="72"/>
    </location>
</feature>
<organism evidence="2 3">
    <name type="scientific">Novipirellula galeiformis</name>
    <dbReference type="NCBI Taxonomy" id="2528004"/>
    <lineage>
        <taxon>Bacteria</taxon>
        <taxon>Pseudomonadati</taxon>
        <taxon>Planctomycetota</taxon>
        <taxon>Planctomycetia</taxon>
        <taxon>Pirellulales</taxon>
        <taxon>Pirellulaceae</taxon>
        <taxon>Novipirellula</taxon>
    </lineage>
</organism>
<dbReference type="EMBL" id="SJPT01000008">
    <property type="protein sequence ID" value="TWU20553.1"/>
    <property type="molecule type" value="Genomic_DNA"/>
</dbReference>
<evidence type="ECO:0000313" key="2">
    <source>
        <dbReference type="EMBL" id="TWU20553.1"/>
    </source>
</evidence>
<gene>
    <name evidence="2" type="ORF">Pla52o_44310</name>
</gene>
<proteinExistence type="predicted"/>
<protein>
    <submittedName>
        <fullName evidence="2">Uncharacterized protein</fullName>
    </submittedName>
</protein>
<reference evidence="2 3" key="1">
    <citation type="submission" date="2019-02" db="EMBL/GenBank/DDBJ databases">
        <title>Deep-cultivation of Planctomycetes and their phenomic and genomic characterization uncovers novel biology.</title>
        <authorList>
            <person name="Wiegand S."/>
            <person name="Jogler M."/>
            <person name="Boedeker C."/>
            <person name="Pinto D."/>
            <person name="Vollmers J."/>
            <person name="Rivas-Marin E."/>
            <person name="Kohn T."/>
            <person name="Peeters S.H."/>
            <person name="Heuer A."/>
            <person name="Rast P."/>
            <person name="Oberbeckmann S."/>
            <person name="Bunk B."/>
            <person name="Jeske O."/>
            <person name="Meyerdierks A."/>
            <person name="Storesund J.E."/>
            <person name="Kallscheuer N."/>
            <person name="Luecker S."/>
            <person name="Lage O.M."/>
            <person name="Pohl T."/>
            <person name="Merkel B.J."/>
            <person name="Hornburger P."/>
            <person name="Mueller R.-W."/>
            <person name="Bruemmer F."/>
            <person name="Labrenz M."/>
            <person name="Spormann A.M."/>
            <person name="Op Den Camp H."/>
            <person name="Overmann J."/>
            <person name="Amann R."/>
            <person name="Jetten M.S.M."/>
            <person name="Mascher T."/>
            <person name="Medema M.H."/>
            <person name="Devos D.P."/>
            <person name="Kaster A.-K."/>
            <person name="Ovreas L."/>
            <person name="Rohde M."/>
            <person name="Galperin M.Y."/>
            <person name="Jogler C."/>
        </authorList>
    </citation>
    <scope>NUCLEOTIDE SEQUENCE [LARGE SCALE GENOMIC DNA]</scope>
    <source>
        <strain evidence="2 3">Pla52o</strain>
    </source>
</reference>
<comment type="caution">
    <text evidence="2">The sequence shown here is derived from an EMBL/GenBank/DDBJ whole genome shotgun (WGS) entry which is preliminary data.</text>
</comment>
<name>A0A5C6C7D6_9BACT</name>
<evidence type="ECO:0000313" key="3">
    <source>
        <dbReference type="Proteomes" id="UP000316304"/>
    </source>
</evidence>
<dbReference type="Proteomes" id="UP000316304">
    <property type="component" value="Unassembled WGS sequence"/>
</dbReference>